<sequence>MGIKSDVQAAIATFEKENPKLKGKAYLTSGSRTWQDQLDIILQPKRAKNYKNIKARFLAKFSLKELPKKRGDLTKDQLAWWKKAIMAQAGKSPGFPHVGGKAQDVSVKNLSNDDKKKLSAIMKKAGIKILFEQVSGSTSNYGVSITKANVFHCYK</sequence>
<dbReference type="EMBL" id="JBHDIY010000002">
    <property type="protein sequence ID" value="MFL4470774.1"/>
    <property type="molecule type" value="Genomic_DNA"/>
</dbReference>
<evidence type="ECO:0000313" key="1">
    <source>
        <dbReference type="EMBL" id="MFL4470774.1"/>
    </source>
</evidence>
<evidence type="ECO:0000313" key="2">
    <source>
        <dbReference type="Proteomes" id="UP001627408"/>
    </source>
</evidence>
<protein>
    <submittedName>
        <fullName evidence="1">Uncharacterized protein</fullName>
    </submittedName>
</protein>
<organism evidence="1 2">
    <name type="scientific">Tateyamaria armeniaca</name>
    <dbReference type="NCBI Taxonomy" id="2518930"/>
    <lineage>
        <taxon>Bacteria</taxon>
        <taxon>Pseudomonadati</taxon>
        <taxon>Pseudomonadota</taxon>
        <taxon>Alphaproteobacteria</taxon>
        <taxon>Rhodobacterales</taxon>
        <taxon>Roseobacteraceae</taxon>
        <taxon>Tateyamaria</taxon>
    </lineage>
</organism>
<comment type="caution">
    <text evidence="1">The sequence shown here is derived from an EMBL/GenBank/DDBJ whole genome shotgun (WGS) entry which is preliminary data.</text>
</comment>
<dbReference type="RefSeq" id="WP_407592618.1">
    <property type="nucleotide sequence ID" value="NZ_JBHDIY010000002.1"/>
</dbReference>
<keyword evidence="2" id="KW-1185">Reference proteome</keyword>
<reference evidence="1 2" key="1">
    <citation type="submission" date="2024-08" db="EMBL/GenBank/DDBJ databases">
        <title>Tateyamaria sp. nov., isolated from marine algae.</title>
        <authorList>
            <person name="Choi B.J."/>
            <person name="Kim J.M."/>
            <person name="Lee J.K."/>
            <person name="Choi D.G."/>
            <person name="Bayburt H."/>
            <person name="Baek J.H."/>
            <person name="Han D.M."/>
            <person name="Jeon C.O."/>
        </authorList>
    </citation>
    <scope>NUCLEOTIDE SEQUENCE [LARGE SCALE GENOMIC DNA]</scope>
    <source>
        <strain evidence="1 2">KMU-156</strain>
    </source>
</reference>
<proteinExistence type="predicted"/>
<accession>A0ABW8UVL8</accession>
<gene>
    <name evidence="1" type="ORF">ACERZ8_13110</name>
</gene>
<name>A0ABW8UVL8_9RHOB</name>
<dbReference type="Proteomes" id="UP001627408">
    <property type="component" value="Unassembled WGS sequence"/>
</dbReference>